<dbReference type="InterPro" id="IPR004843">
    <property type="entry name" value="Calcineurin-like_PHP"/>
</dbReference>
<dbReference type="GO" id="GO:0046872">
    <property type="term" value="F:metal ion binding"/>
    <property type="evidence" value="ECO:0007669"/>
    <property type="project" value="UniProtKB-KW"/>
</dbReference>
<dbReference type="PANTHER" id="PTHR42988:SF2">
    <property type="entry name" value="CYCLIC NUCLEOTIDE PHOSPHODIESTERASE CBUA0032-RELATED"/>
    <property type="match status" value="1"/>
</dbReference>
<evidence type="ECO:0000313" key="7">
    <source>
        <dbReference type="Proteomes" id="UP000180253"/>
    </source>
</evidence>
<sequence>MAWFEQTHYFKKRQIKLAHVTDSHLFGDPQGQYFNVNTAEYLQRVFEQLTEYDIDGVIFGGDLTQDHSRASYELFSLLLKRSGLSCPVFWVPGNHDEIQLLEDISEGQISAAKHLYTNNLDILLLDSKGNTPAGWCTAQHLREITAVLERSDKKTIAFCHHHPLPISGYLDKHILENGPQLLNTLVDGTGVLALFHGHVHNEYQAHFRGLDVYATPATSVQFAKHVSDWQQQDTGPAWRLLSIDGQSYYTEVIWLNE</sequence>
<name>A0A1S1N736_9GAMM</name>
<dbReference type="EMBL" id="MNAN01000031">
    <property type="protein sequence ID" value="OHU95228.1"/>
    <property type="molecule type" value="Genomic_DNA"/>
</dbReference>
<protein>
    <submittedName>
        <fullName evidence="6">3',5'-cyclic-nucleotide phosphodiesterase</fullName>
    </submittedName>
</protein>
<dbReference type="AlphaFoldDB" id="A0A1S1N736"/>
<dbReference type="OrthoDB" id="9784378at2"/>
<gene>
    <name evidence="6" type="ORF">BIW53_10915</name>
</gene>
<comment type="similarity">
    <text evidence="4">Belongs to the cyclic nucleotide phosphodiesterase class-III family.</text>
</comment>
<proteinExistence type="inferred from homology"/>
<dbReference type="STRING" id="327939.BIW53_10915"/>
<evidence type="ECO:0000256" key="1">
    <source>
        <dbReference type="ARBA" id="ARBA00022723"/>
    </source>
</evidence>
<evidence type="ECO:0000256" key="4">
    <source>
        <dbReference type="ARBA" id="ARBA00025742"/>
    </source>
</evidence>
<evidence type="ECO:0000259" key="5">
    <source>
        <dbReference type="Pfam" id="PF00149"/>
    </source>
</evidence>
<evidence type="ECO:0000313" key="6">
    <source>
        <dbReference type="EMBL" id="OHU95228.1"/>
    </source>
</evidence>
<evidence type="ECO:0000256" key="3">
    <source>
        <dbReference type="ARBA" id="ARBA00023004"/>
    </source>
</evidence>
<dbReference type="InterPro" id="IPR050884">
    <property type="entry name" value="CNP_phosphodiesterase-III"/>
</dbReference>
<dbReference type="Pfam" id="PF00149">
    <property type="entry name" value="Metallophos"/>
    <property type="match status" value="1"/>
</dbReference>
<evidence type="ECO:0000256" key="2">
    <source>
        <dbReference type="ARBA" id="ARBA00022801"/>
    </source>
</evidence>
<keyword evidence="3" id="KW-0408">Iron</keyword>
<dbReference type="RefSeq" id="WP_070991911.1">
    <property type="nucleotide sequence ID" value="NZ_CBCSHD010000002.1"/>
</dbReference>
<organism evidence="6 7">
    <name type="scientific">Pseudoalteromonas byunsanensis</name>
    <dbReference type="NCBI Taxonomy" id="327939"/>
    <lineage>
        <taxon>Bacteria</taxon>
        <taxon>Pseudomonadati</taxon>
        <taxon>Pseudomonadota</taxon>
        <taxon>Gammaproteobacteria</taxon>
        <taxon>Alteromonadales</taxon>
        <taxon>Pseudoalteromonadaceae</taxon>
        <taxon>Pseudoalteromonas</taxon>
    </lineage>
</organism>
<dbReference type="PANTHER" id="PTHR42988">
    <property type="entry name" value="PHOSPHOHYDROLASE"/>
    <property type="match status" value="1"/>
</dbReference>
<keyword evidence="7" id="KW-1185">Reference proteome</keyword>
<dbReference type="InterPro" id="IPR029052">
    <property type="entry name" value="Metallo-depent_PP-like"/>
</dbReference>
<comment type="caution">
    <text evidence="6">The sequence shown here is derived from an EMBL/GenBank/DDBJ whole genome shotgun (WGS) entry which is preliminary data.</text>
</comment>
<reference evidence="6 7" key="1">
    <citation type="submission" date="2016-10" db="EMBL/GenBank/DDBJ databases">
        <title>Pseudoalteromonas amylolytica sp. nov., isolated from the surface seawater.</title>
        <authorList>
            <person name="Wu Y.-H."/>
            <person name="Cheng H."/>
            <person name="Jin X.-B."/>
            <person name="Wang C.-S."/>
            <person name="Xu X.-W."/>
        </authorList>
    </citation>
    <scope>NUCLEOTIDE SEQUENCE [LARGE SCALE GENOMIC DNA]</scope>
    <source>
        <strain evidence="6 7">JCM 12483</strain>
    </source>
</reference>
<dbReference type="SUPFAM" id="SSF56300">
    <property type="entry name" value="Metallo-dependent phosphatases"/>
    <property type="match status" value="1"/>
</dbReference>
<keyword evidence="1" id="KW-0479">Metal-binding</keyword>
<accession>A0A1S1N736</accession>
<dbReference type="GO" id="GO:0016787">
    <property type="term" value="F:hydrolase activity"/>
    <property type="evidence" value="ECO:0007669"/>
    <property type="project" value="UniProtKB-KW"/>
</dbReference>
<dbReference type="Gene3D" id="3.60.21.10">
    <property type="match status" value="1"/>
</dbReference>
<feature type="domain" description="Calcineurin-like phosphoesterase" evidence="5">
    <location>
        <begin position="16"/>
        <end position="201"/>
    </location>
</feature>
<keyword evidence="2" id="KW-0378">Hydrolase</keyword>
<dbReference type="Proteomes" id="UP000180253">
    <property type="component" value="Unassembled WGS sequence"/>
</dbReference>